<gene>
    <name evidence="2" type="ORF">FB566_1911</name>
</gene>
<dbReference type="Proteomes" id="UP000317043">
    <property type="component" value="Unassembled WGS sequence"/>
</dbReference>
<feature type="chain" id="PRO_5022189192" evidence="1">
    <location>
        <begin position="24"/>
        <end position="376"/>
    </location>
</feature>
<comment type="caution">
    <text evidence="2">The sequence shown here is derived from an EMBL/GenBank/DDBJ whole genome shotgun (WGS) entry which is preliminary data.</text>
</comment>
<dbReference type="RefSeq" id="WP_142037718.1">
    <property type="nucleotide sequence ID" value="NZ_JBHTGS010000001.1"/>
</dbReference>
<name>A0A543AUW8_9ACTN</name>
<evidence type="ECO:0000313" key="2">
    <source>
        <dbReference type="EMBL" id="TQL76383.1"/>
    </source>
</evidence>
<protein>
    <submittedName>
        <fullName evidence="2">Uncharacterized protein</fullName>
    </submittedName>
</protein>
<dbReference type="EMBL" id="VFOW01000001">
    <property type="protein sequence ID" value="TQL76383.1"/>
    <property type="molecule type" value="Genomic_DNA"/>
</dbReference>
<dbReference type="PROSITE" id="PS51257">
    <property type="entry name" value="PROKAR_LIPOPROTEIN"/>
    <property type="match status" value="1"/>
</dbReference>
<proteinExistence type="predicted"/>
<keyword evidence="1" id="KW-0732">Signal</keyword>
<dbReference type="OrthoDB" id="4053327at2"/>
<dbReference type="AlphaFoldDB" id="A0A543AUW8"/>
<dbReference type="InParanoid" id="A0A543AUW8"/>
<accession>A0A543AUW8</accession>
<organism evidence="2 3">
    <name type="scientific">Stackebrandtia endophytica</name>
    <dbReference type="NCBI Taxonomy" id="1496996"/>
    <lineage>
        <taxon>Bacteria</taxon>
        <taxon>Bacillati</taxon>
        <taxon>Actinomycetota</taxon>
        <taxon>Actinomycetes</taxon>
        <taxon>Glycomycetales</taxon>
        <taxon>Glycomycetaceae</taxon>
        <taxon>Stackebrandtia</taxon>
    </lineage>
</organism>
<evidence type="ECO:0000256" key="1">
    <source>
        <dbReference type="SAM" id="SignalP"/>
    </source>
</evidence>
<sequence>MRTRSLTAGACAAALALTGCAAAEPAATEEADPLQAALYEAADLFDELVDVYYRVMISCMEGRGYEVHSPSLYSGAMQWSVDADLPENPPGYADIPTVAEADENGFGVGQRFEPSARYQDTAFADMPFEYQDAYYRDLYGDDVVDNLSPDHGAFTGDADGQIVQDIDASLASMADEGRHGSSDWTAGGCYAEITDQIFVEPPEDRLADYSGGLPGLGYRPDIYAGGRSTEEYEVAVQEVRDEWAGCTADRGHDYVELTPSTNELRIYVSLFYQSVSDYLKPFEEVPAGMGDTYREQVRNSPIPDGAPWPYEQAFEHEIAYAVDAAECGEEVGLRETLQVEWDAAFERVSDEFEVQVFSWLEAVRDALGKAQALLGS</sequence>
<feature type="signal peptide" evidence="1">
    <location>
        <begin position="1"/>
        <end position="23"/>
    </location>
</feature>
<reference evidence="2 3" key="1">
    <citation type="submission" date="2019-06" db="EMBL/GenBank/DDBJ databases">
        <title>Sequencing the genomes of 1000 actinobacteria strains.</title>
        <authorList>
            <person name="Klenk H.-P."/>
        </authorList>
    </citation>
    <scope>NUCLEOTIDE SEQUENCE [LARGE SCALE GENOMIC DNA]</scope>
    <source>
        <strain evidence="2 3">DSM 45928</strain>
    </source>
</reference>
<evidence type="ECO:0000313" key="3">
    <source>
        <dbReference type="Proteomes" id="UP000317043"/>
    </source>
</evidence>
<keyword evidence="3" id="KW-1185">Reference proteome</keyword>